<keyword evidence="3" id="KW-1185">Reference proteome</keyword>
<reference evidence="2" key="1">
    <citation type="submission" date="2020-07" db="EMBL/GenBank/DDBJ databases">
        <title>Vallitalea pronyensis genome.</title>
        <authorList>
            <person name="Postec A."/>
        </authorList>
    </citation>
    <scope>NUCLEOTIDE SEQUENCE</scope>
    <source>
        <strain evidence="2">FatNI3</strain>
    </source>
</reference>
<accession>A0A8J8ML37</accession>
<evidence type="ECO:0000313" key="3">
    <source>
        <dbReference type="Proteomes" id="UP000683246"/>
    </source>
</evidence>
<protein>
    <recommendedName>
        <fullName evidence="1">Uroporphyrinogen decarboxylase (URO-D) domain-containing protein</fullName>
    </recommendedName>
</protein>
<dbReference type="AlphaFoldDB" id="A0A8J8ML37"/>
<dbReference type="PANTHER" id="PTHR47099:SF1">
    <property type="entry name" value="METHYLCOBAMIDE:COM METHYLTRANSFERASE MTBA"/>
    <property type="match status" value="1"/>
</dbReference>
<dbReference type="GO" id="GO:0004853">
    <property type="term" value="F:uroporphyrinogen decarboxylase activity"/>
    <property type="evidence" value="ECO:0007669"/>
    <property type="project" value="InterPro"/>
</dbReference>
<evidence type="ECO:0000313" key="2">
    <source>
        <dbReference type="EMBL" id="QUI23283.1"/>
    </source>
</evidence>
<dbReference type="KEGG" id="vpy:HZI73_13740"/>
<dbReference type="GO" id="GO:0006779">
    <property type="term" value="P:porphyrin-containing compound biosynthetic process"/>
    <property type="evidence" value="ECO:0007669"/>
    <property type="project" value="InterPro"/>
</dbReference>
<dbReference type="Gene3D" id="3.20.20.210">
    <property type="match status" value="1"/>
</dbReference>
<dbReference type="Pfam" id="PF01208">
    <property type="entry name" value="URO-D"/>
    <property type="match status" value="1"/>
</dbReference>
<dbReference type="InterPro" id="IPR000257">
    <property type="entry name" value="Uroporphyrinogen_deCOase"/>
</dbReference>
<evidence type="ECO:0000259" key="1">
    <source>
        <dbReference type="Pfam" id="PF01208"/>
    </source>
</evidence>
<feature type="domain" description="Uroporphyrinogen decarboxylase (URO-D)" evidence="1">
    <location>
        <begin position="132"/>
        <end position="358"/>
    </location>
</feature>
<name>A0A8J8ML37_9FIRM</name>
<organism evidence="2 3">
    <name type="scientific">Vallitalea pronyensis</name>
    <dbReference type="NCBI Taxonomy" id="1348613"/>
    <lineage>
        <taxon>Bacteria</taxon>
        <taxon>Bacillati</taxon>
        <taxon>Bacillota</taxon>
        <taxon>Clostridia</taxon>
        <taxon>Lachnospirales</taxon>
        <taxon>Vallitaleaceae</taxon>
        <taxon>Vallitalea</taxon>
    </lineage>
</organism>
<dbReference type="SUPFAM" id="SSF51726">
    <property type="entry name" value="UROD/MetE-like"/>
    <property type="match status" value="1"/>
</dbReference>
<dbReference type="EMBL" id="CP058649">
    <property type="protein sequence ID" value="QUI23283.1"/>
    <property type="molecule type" value="Genomic_DNA"/>
</dbReference>
<dbReference type="PANTHER" id="PTHR47099">
    <property type="entry name" value="METHYLCOBAMIDE:COM METHYLTRANSFERASE MTBA"/>
    <property type="match status" value="1"/>
</dbReference>
<dbReference type="Proteomes" id="UP000683246">
    <property type="component" value="Chromosome"/>
</dbReference>
<gene>
    <name evidence="2" type="ORF">HZI73_13740</name>
</gene>
<sequence>MKSRSVTYMTGKERILKILNHEPVDRIGFYEHFWGDTRGKWISEGHIKEDESVEDHFNFDIQRCWAFNLVANLDFEPEVIEETEETRLIKDGNGAILRRHKLHDSTPEHVDFTVRDRATWEEHAKPYLIEVDERRINFEAYRRAREEAKKAGRFFVWAGINVFELMHNVCGHEYLLMGMALDPDWVKDMVKTYSELTVQLQKVLFEKEGYPDGVFYYEDMGFKEKPFFSMNMYKSIIQSGHIYTIDYAHSQNLPVIMHSCGYVEPLLPGMIEAGIDCLQVIEVKAGMDLLKLYDTYGDQIAFMGGIDVRTLYTNDKKVIDKELETKIPKLIEKFAYVLHSDHSIPDTVDYETFRYYIKKALDLGTYKQTV</sequence>
<proteinExistence type="predicted"/>
<dbReference type="InterPro" id="IPR052024">
    <property type="entry name" value="Methanogen_methyltrans"/>
</dbReference>
<dbReference type="InterPro" id="IPR038071">
    <property type="entry name" value="UROD/MetE-like_sf"/>
</dbReference>